<organism evidence="5 6">
    <name type="scientific">Steinernema carpocapsae</name>
    <name type="common">Entomopathogenic nematode</name>
    <dbReference type="NCBI Taxonomy" id="34508"/>
    <lineage>
        <taxon>Eukaryota</taxon>
        <taxon>Metazoa</taxon>
        <taxon>Ecdysozoa</taxon>
        <taxon>Nematoda</taxon>
        <taxon>Chromadorea</taxon>
        <taxon>Rhabditida</taxon>
        <taxon>Tylenchina</taxon>
        <taxon>Panagrolaimomorpha</taxon>
        <taxon>Strongyloidoidea</taxon>
        <taxon>Steinernematidae</taxon>
        <taxon>Steinernema</taxon>
    </lineage>
</organism>
<name>A0A4U5NTX6_STECR</name>
<accession>A0A4U5NTX6</accession>
<evidence type="ECO:0008006" key="7">
    <source>
        <dbReference type="Google" id="ProtNLM"/>
    </source>
</evidence>
<evidence type="ECO:0000259" key="4">
    <source>
        <dbReference type="PROSITE" id="PS50822"/>
    </source>
</evidence>
<dbReference type="InterPro" id="IPR036085">
    <property type="entry name" value="PAZ_dom_sf"/>
</dbReference>
<dbReference type="OrthoDB" id="5812648at2759"/>
<dbReference type="PROSITE" id="PS50821">
    <property type="entry name" value="PAZ"/>
    <property type="match status" value="1"/>
</dbReference>
<dbReference type="Gene3D" id="3.40.50.2300">
    <property type="match status" value="1"/>
</dbReference>
<dbReference type="InterPro" id="IPR003165">
    <property type="entry name" value="Piwi"/>
</dbReference>
<dbReference type="PANTHER" id="PTHR22891">
    <property type="entry name" value="EUKARYOTIC TRANSLATION INITIATION FACTOR 2C"/>
    <property type="match status" value="1"/>
</dbReference>
<dbReference type="Pfam" id="PF02170">
    <property type="entry name" value="PAZ"/>
    <property type="match status" value="1"/>
</dbReference>
<dbReference type="Proteomes" id="UP000298663">
    <property type="component" value="Unassembled WGS sequence"/>
</dbReference>
<feature type="region of interest" description="Disordered" evidence="2">
    <location>
        <begin position="743"/>
        <end position="773"/>
    </location>
</feature>
<reference evidence="5 6" key="1">
    <citation type="journal article" date="2015" name="Genome Biol.">
        <title>Comparative genomics of Steinernema reveals deeply conserved gene regulatory networks.</title>
        <authorList>
            <person name="Dillman A.R."/>
            <person name="Macchietto M."/>
            <person name="Porter C.F."/>
            <person name="Rogers A."/>
            <person name="Williams B."/>
            <person name="Antoshechkin I."/>
            <person name="Lee M.M."/>
            <person name="Goodwin Z."/>
            <person name="Lu X."/>
            <person name="Lewis E.E."/>
            <person name="Goodrich-Blair H."/>
            <person name="Stock S.P."/>
            <person name="Adams B.J."/>
            <person name="Sternberg P.W."/>
            <person name="Mortazavi A."/>
        </authorList>
    </citation>
    <scope>NUCLEOTIDE SEQUENCE [LARGE SCALE GENOMIC DNA]</scope>
    <source>
        <strain evidence="5 6">ALL</strain>
    </source>
</reference>
<dbReference type="CDD" id="cd02846">
    <property type="entry name" value="PAZ_argonaute_like"/>
    <property type="match status" value="1"/>
</dbReference>
<dbReference type="InterPro" id="IPR003100">
    <property type="entry name" value="PAZ_dom"/>
</dbReference>
<proteinExistence type="inferred from homology"/>
<dbReference type="PROSITE" id="PS50822">
    <property type="entry name" value="PIWI"/>
    <property type="match status" value="1"/>
</dbReference>
<dbReference type="Pfam" id="PF02171">
    <property type="entry name" value="Piwi"/>
    <property type="match status" value="1"/>
</dbReference>
<evidence type="ECO:0000313" key="6">
    <source>
        <dbReference type="Proteomes" id="UP000298663"/>
    </source>
</evidence>
<evidence type="ECO:0000256" key="1">
    <source>
        <dbReference type="RuleBase" id="RU361178"/>
    </source>
</evidence>
<evidence type="ECO:0000259" key="3">
    <source>
        <dbReference type="PROSITE" id="PS50821"/>
    </source>
</evidence>
<dbReference type="AlphaFoldDB" id="A0A4U5NTX6"/>
<dbReference type="Gene3D" id="3.30.420.10">
    <property type="entry name" value="Ribonuclease H-like superfamily/Ribonuclease H"/>
    <property type="match status" value="1"/>
</dbReference>
<protein>
    <recommendedName>
        <fullName evidence="7">PAZ domain-containing protein</fullName>
    </recommendedName>
</protein>
<evidence type="ECO:0000256" key="2">
    <source>
        <dbReference type="SAM" id="MobiDB-lite"/>
    </source>
</evidence>
<gene>
    <name evidence="5" type="ORF">L596_011285</name>
</gene>
<comment type="caution">
    <text evidence="5">The sequence shown here is derived from an EMBL/GenBank/DDBJ whole genome shotgun (WGS) entry which is preliminary data.</text>
</comment>
<dbReference type="EMBL" id="AZBU02000003">
    <property type="protein sequence ID" value="TKR86762.1"/>
    <property type="molecule type" value="Genomic_DNA"/>
</dbReference>
<dbReference type="SUPFAM" id="SSF101690">
    <property type="entry name" value="PAZ domain"/>
    <property type="match status" value="1"/>
</dbReference>
<evidence type="ECO:0000313" key="5">
    <source>
        <dbReference type="EMBL" id="TKR86762.1"/>
    </source>
</evidence>
<dbReference type="SMART" id="SM00949">
    <property type="entry name" value="PAZ"/>
    <property type="match status" value="1"/>
</dbReference>
<dbReference type="GO" id="GO:0003723">
    <property type="term" value="F:RNA binding"/>
    <property type="evidence" value="ECO:0007669"/>
    <property type="project" value="InterPro"/>
</dbReference>
<sequence length="773" mass="88230">MLPNRAPQGNELQRNRKVELQVNGYRMRINESKVYMHEIKMEVAFNTLKGLRNVDLLARPANDVIRQKRRRLIWSIFHATRIKHPQQFLYNEYEYVYDCGGALFALHQIGDGNRIEFVMKMADFPEEAKGQLHRAEHVILRLAFTRILDLRQSNLYDGGEAGEQRCRFVQQFLDILTSQYVLGSDQHLVFQNSRYSADPREDIEAHLSKVIKKGASKTINIVGDQKNQEALLFVEPRRSPFMADKKVLDIVEEVRRELGGRSSNAQLKKKLEDLLKGIVVETIHQKDAVQFPVKGFSAEPAGVLSFTMDAGESTTVADYFKRRYHLHVDRDMLCVVCERRQQKFYFPCEVLVVLPGQRVHCSRQTPKLVEQLIKESQQLPSRMKEEVNHEREVYVHELNQQLKAFNVTVDTELCTAVGKVLPPPVIQYEQRTVSADVDRSGQKITGRQWKVSGQRFVRPAPTPEKWVLCVFENALESESTRTFARAYVNAARSHGLILGEPIIERLQEVNQSTIYARGQAYKSNDVKFILFIFGGDRKNFERDIMKESETLFNYTTQAVNTKTAMKAISDRGAFMVLDNLVMKTNLKLGGINHELANAQDFPQGYLEKVLFKAGRVFIGLDLQSPGMLGGADEFTLDPTVVGMTFTLGSPADMRGTYWYQPAKKKYISRLKDAIEDVLMVYQESVGSLPNDIVIYRAGVSEGDILMVVSEEIPAIKDYLTTLDNPDGCPYTSPHRDGCAEEFHHAPHAAGGPPNRTSPRRERRTRNLSFDEYR</sequence>
<dbReference type="SMART" id="SM00950">
    <property type="entry name" value="Piwi"/>
    <property type="match status" value="1"/>
</dbReference>
<keyword evidence="6" id="KW-1185">Reference proteome</keyword>
<dbReference type="STRING" id="34508.A0A4U5NTX6"/>
<feature type="domain" description="Piwi" evidence="4">
    <location>
        <begin position="528"/>
        <end position="722"/>
    </location>
</feature>
<reference evidence="5 6" key="2">
    <citation type="journal article" date="2019" name="G3 (Bethesda)">
        <title>Hybrid Assembly of the Genome of the Entomopathogenic Nematode Steinernema carpocapsae Identifies the X-Chromosome.</title>
        <authorList>
            <person name="Serra L."/>
            <person name="Macchietto M."/>
            <person name="Macias-Munoz A."/>
            <person name="McGill C.J."/>
            <person name="Rodriguez I.M."/>
            <person name="Rodriguez B."/>
            <person name="Murad R."/>
            <person name="Mortazavi A."/>
        </authorList>
    </citation>
    <scope>NUCLEOTIDE SEQUENCE [LARGE SCALE GENOMIC DNA]</scope>
    <source>
        <strain evidence="5 6">ALL</strain>
    </source>
</reference>
<comment type="similarity">
    <text evidence="1">Belongs to the argonaute family.</text>
</comment>
<dbReference type="Gene3D" id="2.170.260.10">
    <property type="entry name" value="paz domain"/>
    <property type="match status" value="1"/>
</dbReference>
<dbReference type="InterPro" id="IPR036397">
    <property type="entry name" value="RNaseH_sf"/>
</dbReference>
<dbReference type="InterPro" id="IPR012337">
    <property type="entry name" value="RNaseH-like_sf"/>
</dbReference>
<dbReference type="SUPFAM" id="SSF53098">
    <property type="entry name" value="Ribonuclease H-like"/>
    <property type="match status" value="1"/>
</dbReference>
<feature type="domain" description="PAZ" evidence="3">
    <location>
        <begin position="246"/>
        <end position="355"/>
    </location>
</feature>